<keyword evidence="3" id="KW-1185">Reference proteome</keyword>
<dbReference type="EMBL" id="BGPR01158335">
    <property type="protein sequence ID" value="GBL86086.1"/>
    <property type="molecule type" value="Genomic_DNA"/>
</dbReference>
<evidence type="ECO:0000256" key="1">
    <source>
        <dbReference type="SAM" id="MobiDB-lite"/>
    </source>
</evidence>
<comment type="caution">
    <text evidence="2">The sequence shown here is derived from an EMBL/GenBank/DDBJ whole genome shotgun (WGS) entry which is preliminary data.</text>
</comment>
<feature type="region of interest" description="Disordered" evidence="1">
    <location>
        <begin position="1"/>
        <end position="26"/>
    </location>
</feature>
<dbReference type="Proteomes" id="UP000499080">
    <property type="component" value="Unassembled WGS sequence"/>
</dbReference>
<feature type="non-terminal residue" evidence="2">
    <location>
        <position position="1"/>
    </location>
</feature>
<accession>A0A4Y2B471</accession>
<proteinExistence type="predicted"/>
<sequence length="79" mass="8793">SVYVLRTTSHPHHLSPTIKWGKGKRQQERTKRACSNLLIHRKAGVAAAIGDHDRELRGGQGVASFPPPHLFHYEKCSAV</sequence>
<dbReference type="AlphaFoldDB" id="A0A4Y2B471"/>
<gene>
    <name evidence="2" type="ORF">AVEN_109871_1</name>
</gene>
<evidence type="ECO:0000313" key="2">
    <source>
        <dbReference type="EMBL" id="GBL86086.1"/>
    </source>
</evidence>
<name>A0A4Y2B471_ARAVE</name>
<evidence type="ECO:0000313" key="3">
    <source>
        <dbReference type="Proteomes" id="UP000499080"/>
    </source>
</evidence>
<organism evidence="2 3">
    <name type="scientific">Araneus ventricosus</name>
    <name type="common">Orbweaver spider</name>
    <name type="synonym">Epeira ventricosa</name>
    <dbReference type="NCBI Taxonomy" id="182803"/>
    <lineage>
        <taxon>Eukaryota</taxon>
        <taxon>Metazoa</taxon>
        <taxon>Ecdysozoa</taxon>
        <taxon>Arthropoda</taxon>
        <taxon>Chelicerata</taxon>
        <taxon>Arachnida</taxon>
        <taxon>Araneae</taxon>
        <taxon>Araneomorphae</taxon>
        <taxon>Entelegynae</taxon>
        <taxon>Araneoidea</taxon>
        <taxon>Araneidae</taxon>
        <taxon>Araneus</taxon>
    </lineage>
</organism>
<protein>
    <submittedName>
        <fullName evidence="2">Uncharacterized protein</fullName>
    </submittedName>
</protein>
<reference evidence="2 3" key="1">
    <citation type="journal article" date="2019" name="Sci. Rep.">
        <title>Orb-weaving spider Araneus ventricosus genome elucidates the spidroin gene catalogue.</title>
        <authorList>
            <person name="Kono N."/>
            <person name="Nakamura H."/>
            <person name="Ohtoshi R."/>
            <person name="Moran D.A.P."/>
            <person name="Shinohara A."/>
            <person name="Yoshida Y."/>
            <person name="Fujiwara M."/>
            <person name="Mori M."/>
            <person name="Tomita M."/>
            <person name="Arakawa K."/>
        </authorList>
    </citation>
    <scope>NUCLEOTIDE SEQUENCE [LARGE SCALE GENOMIC DNA]</scope>
</reference>